<dbReference type="Gene3D" id="3.90.25.10">
    <property type="entry name" value="UDP-galactose 4-epimerase, domain 1"/>
    <property type="match status" value="1"/>
</dbReference>
<dbReference type="RefSeq" id="WP_184815152.1">
    <property type="nucleotide sequence ID" value="NZ_JACHJQ010000009.1"/>
</dbReference>
<organism evidence="2 3">
    <name type="scientific">Actinophytocola algeriensis</name>
    <dbReference type="NCBI Taxonomy" id="1768010"/>
    <lineage>
        <taxon>Bacteria</taxon>
        <taxon>Bacillati</taxon>
        <taxon>Actinomycetota</taxon>
        <taxon>Actinomycetes</taxon>
        <taxon>Pseudonocardiales</taxon>
        <taxon>Pseudonocardiaceae</taxon>
    </lineage>
</organism>
<keyword evidence="3" id="KW-1185">Reference proteome</keyword>
<dbReference type="SUPFAM" id="SSF51735">
    <property type="entry name" value="NAD(P)-binding Rossmann-fold domains"/>
    <property type="match status" value="1"/>
</dbReference>
<sequence>MILVTGATGTIGGHVARLLTDRGVAFRGMSRNDLPNGVRADFTDPESLATAVAGVEAVFLVTVPPVPSAEHDIALVTAAKAAGVRKIVKLSAIGSGEPFDGTTVGGWHVAAEEAIAASGLAWTVLRPPSFASNFLQYRELIEASDPLPNVFGAARQPVVDPRDVAAVAVEALLDSAHDGRRYDVTGPELLTFNDQAAILERVLGRPVKTVDVDLRGQLASFGMPPEAIEQVSVGAAWASAGGTEYVTEHVSRILGRPASTFEQWARDHRAMFAAMR</sequence>
<accession>A0A7W7QCN1</accession>
<dbReference type="Gene3D" id="3.40.50.720">
    <property type="entry name" value="NAD(P)-binding Rossmann-like Domain"/>
    <property type="match status" value="1"/>
</dbReference>
<evidence type="ECO:0000313" key="2">
    <source>
        <dbReference type="EMBL" id="MBB4911109.1"/>
    </source>
</evidence>
<name>A0A7W7QCN1_9PSEU</name>
<dbReference type="InterPro" id="IPR051604">
    <property type="entry name" value="Ergot_Alk_Oxidoreductase"/>
</dbReference>
<dbReference type="PANTHER" id="PTHR43162:SF1">
    <property type="entry name" value="PRESTALK A DIFFERENTIATION PROTEIN A"/>
    <property type="match status" value="1"/>
</dbReference>
<gene>
    <name evidence="2" type="ORF">FHR82_007369</name>
</gene>
<dbReference type="InterPro" id="IPR036291">
    <property type="entry name" value="NAD(P)-bd_dom_sf"/>
</dbReference>
<dbReference type="Pfam" id="PF13460">
    <property type="entry name" value="NAD_binding_10"/>
    <property type="match status" value="1"/>
</dbReference>
<dbReference type="EMBL" id="JACHJQ010000009">
    <property type="protein sequence ID" value="MBB4911109.1"/>
    <property type="molecule type" value="Genomic_DNA"/>
</dbReference>
<feature type="domain" description="NAD(P)-binding" evidence="1">
    <location>
        <begin position="6"/>
        <end position="174"/>
    </location>
</feature>
<evidence type="ECO:0000313" key="3">
    <source>
        <dbReference type="Proteomes" id="UP000520767"/>
    </source>
</evidence>
<dbReference type="InterPro" id="IPR016040">
    <property type="entry name" value="NAD(P)-bd_dom"/>
</dbReference>
<dbReference type="AlphaFoldDB" id="A0A7W7QCN1"/>
<comment type="caution">
    <text evidence="2">The sequence shown here is derived from an EMBL/GenBank/DDBJ whole genome shotgun (WGS) entry which is preliminary data.</text>
</comment>
<evidence type="ECO:0000259" key="1">
    <source>
        <dbReference type="Pfam" id="PF13460"/>
    </source>
</evidence>
<protein>
    <submittedName>
        <fullName evidence="2">Uncharacterized protein YbjT (DUF2867 family)</fullName>
    </submittedName>
</protein>
<reference evidence="2 3" key="1">
    <citation type="submission" date="2020-08" db="EMBL/GenBank/DDBJ databases">
        <title>Genomic Encyclopedia of Type Strains, Phase III (KMG-III): the genomes of soil and plant-associated and newly described type strains.</title>
        <authorList>
            <person name="Whitman W."/>
        </authorList>
    </citation>
    <scope>NUCLEOTIDE SEQUENCE [LARGE SCALE GENOMIC DNA]</scope>
    <source>
        <strain evidence="2 3">CECT 8960</strain>
    </source>
</reference>
<dbReference type="PANTHER" id="PTHR43162">
    <property type="match status" value="1"/>
</dbReference>
<proteinExistence type="predicted"/>
<dbReference type="Proteomes" id="UP000520767">
    <property type="component" value="Unassembled WGS sequence"/>
</dbReference>